<gene>
    <name evidence="11" type="primary">trpC</name>
    <name evidence="13" type="ORF">DK846_11335</name>
</gene>
<evidence type="ECO:0000256" key="3">
    <source>
        <dbReference type="ARBA" id="ARBA00008737"/>
    </source>
</evidence>
<protein>
    <recommendedName>
        <fullName evidence="5 11">Indole-3-glycerol phosphate synthase</fullName>
        <shortName evidence="11">IGPS</shortName>
        <ecNumber evidence="4 11">4.1.1.48</ecNumber>
    </recommendedName>
</protein>
<evidence type="ECO:0000256" key="5">
    <source>
        <dbReference type="ARBA" id="ARBA00018080"/>
    </source>
</evidence>
<dbReference type="PROSITE" id="PS00614">
    <property type="entry name" value="IGPS"/>
    <property type="match status" value="1"/>
</dbReference>
<dbReference type="InterPro" id="IPR013785">
    <property type="entry name" value="Aldolase_TIM"/>
</dbReference>
<keyword evidence="7 11" id="KW-0210">Decarboxylase</keyword>
<evidence type="ECO:0000256" key="6">
    <source>
        <dbReference type="ARBA" id="ARBA00022605"/>
    </source>
</evidence>
<evidence type="ECO:0000259" key="12">
    <source>
        <dbReference type="Pfam" id="PF00218"/>
    </source>
</evidence>
<dbReference type="HAMAP" id="MF_00134_A">
    <property type="entry name" value="IGPS_A"/>
    <property type="match status" value="1"/>
</dbReference>
<proteinExistence type="inferred from homology"/>
<dbReference type="EC" id="4.1.1.48" evidence="4 11"/>
<dbReference type="Gene3D" id="3.20.20.70">
    <property type="entry name" value="Aldolase class I"/>
    <property type="match status" value="1"/>
</dbReference>
<keyword evidence="8 11" id="KW-0822">Tryptophan biosynthesis</keyword>
<evidence type="ECO:0000256" key="9">
    <source>
        <dbReference type="ARBA" id="ARBA00023141"/>
    </source>
</evidence>
<dbReference type="InterPro" id="IPR001468">
    <property type="entry name" value="Indole-3-GlycerolPSynthase_CS"/>
</dbReference>
<dbReference type="AlphaFoldDB" id="A0A2V2MYR7"/>
<name>A0A2V2MYR7_9EURY</name>
<dbReference type="SUPFAM" id="SSF51366">
    <property type="entry name" value="Ribulose-phoshate binding barrel"/>
    <property type="match status" value="1"/>
</dbReference>
<keyword evidence="10 11" id="KW-0456">Lyase</keyword>
<evidence type="ECO:0000256" key="7">
    <source>
        <dbReference type="ARBA" id="ARBA00022793"/>
    </source>
</evidence>
<feature type="domain" description="Indole-3-glycerol phosphate synthase" evidence="12">
    <location>
        <begin position="25"/>
        <end position="254"/>
    </location>
</feature>
<dbReference type="Proteomes" id="UP000245657">
    <property type="component" value="Unassembled WGS sequence"/>
</dbReference>
<accession>A0A2V2MYR7</accession>
<dbReference type="GO" id="GO:0004640">
    <property type="term" value="F:phosphoribosylanthranilate isomerase activity"/>
    <property type="evidence" value="ECO:0007669"/>
    <property type="project" value="TreeGrafter"/>
</dbReference>
<comment type="pathway">
    <text evidence="2 11">Amino-acid biosynthesis; L-tryptophan biosynthesis; L-tryptophan from chorismate: step 4/5.</text>
</comment>
<dbReference type="Pfam" id="PF00218">
    <property type="entry name" value="IGPS"/>
    <property type="match status" value="1"/>
</dbReference>
<keyword evidence="14" id="KW-1185">Reference proteome</keyword>
<comment type="similarity">
    <text evidence="3 11">Belongs to the TrpC family.</text>
</comment>
<dbReference type="InterPro" id="IPR013798">
    <property type="entry name" value="Indole-3-glycerol_P_synth_dom"/>
</dbReference>
<dbReference type="OrthoDB" id="15223at2157"/>
<dbReference type="RefSeq" id="WP_109969068.1">
    <property type="nucleotide sequence ID" value="NZ_CP176093.1"/>
</dbReference>
<dbReference type="EMBL" id="QGMY01000008">
    <property type="protein sequence ID" value="PWR71450.1"/>
    <property type="molecule type" value="Genomic_DNA"/>
</dbReference>
<keyword evidence="6 11" id="KW-0028">Amino-acid biosynthesis</keyword>
<evidence type="ECO:0000256" key="11">
    <source>
        <dbReference type="HAMAP-Rule" id="MF_00134"/>
    </source>
</evidence>
<dbReference type="PANTHER" id="PTHR22854">
    <property type="entry name" value="TRYPTOPHAN BIOSYNTHESIS PROTEIN"/>
    <property type="match status" value="1"/>
</dbReference>
<dbReference type="PANTHER" id="PTHR22854:SF2">
    <property type="entry name" value="INDOLE-3-GLYCEROL-PHOSPHATE SYNTHASE"/>
    <property type="match status" value="1"/>
</dbReference>
<evidence type="ECO:0000256" key="1">
    <source>
        <dbReference type="ARBA" id="ARBA00001633"/>
    </source>
</evidence>
<sequence length="260" mass="28257">MILDQIVQASTIRAEALTPGHMSRFADSRSMAHIGRERFSLLKAITGAVDRNSIIAEMKPASPSKGHLRAITDPVAVSQDLIGGGCCALSVITEPAFFHGSITTIPAIRDETKVPILRKDFIVDKKQIEETRNAGADAVLLITAVLGDQLGEFVDAARKAGLEPLVEVHDRQEVRTALDTGADLIGINNRNLKNLKTDLSTTIRLAPMIKRADRTVIAESGVTWPCDIRTLRSYANGYLIGSSIMAAENPRRRLEGFVYA</sequence>
<comment type="caution">
    <text evidence="13">The sequence shown here is derived from an EMBL/GenBank/DDBJ whole genome shotgun (WGS) entry which is preliminary data.</text>
</comment>
<dbReference type="GO" id="GO:0004425">
    <property type="term" value="F:indole-3-glycerol-phosphate synthase activity"/>
    <property type="evidence" value="ECO:0007669"/>
    <property type="project" value="UniProtKB-UniRule"/>
</dbReference>
<evidence type="ECO:0000256" key="8">
    <source>
        <dbReference type="ARBA" id="ARBA00022822"/>
    </source>
</evidence>
<dbReference type="GeneID" id="97550410"/>
<evidence type="ECO:0000256" key="10">
    <source>
        <dbReference type="ARBA" id="ARBA00023239"/>
    </source>
</evidence>
<dbReference type="CDD" id="cd00331">
    <property type="entry name" value="IGPS"/>
    <property type="match status" value="1"/>
</dbReference>
<keyword evidence="9 11" id="KW-0057">Aromatic amino acid biosynthesis</keyword>
<evidence type="ECO:0000313" key="14">
    <source>
        <dbReference type="Proteomes" id="UP000245657"/>
    </source>
</evidence>
<evidence type="ECO:0000256" key="2">
    <source>
        <dbReference type="ARBA" id="ARBA00004696"/>
    </source>
</evidence>
<evidence type="ECO:0000313" key="13">
    <source>
        <dbReference type="EMBL" id="PWR71450.1"/>
    </source>
</evidence>
<evidence type="ECO:0000256" key="4">
    <source>
        <dbReference type="ARBA" id="ARBA00012362"/>
    </source>
</evidence>
<organism evidence="13 14">
    <name type="scientific">Methanospirillum lacunae</name>
    <dbReference type="NCBI Taxonomy" id="668570"/>
    <lineage>
        <taxon>Archaea</taxon>
        <taxon>Methanobacteriati</taxon>
        <taxon>Methanobacteriota</taxon>
        <taxon>Stenosarchaea group</taxon>
        <taxon>Methanomicrobia</taxon>
        <taxon>Methanomicrobiales</taxon>
        <taxon>Methanospirillaceae</taxon>
        <taxon>Methanospirillum</taxon>
    </lineage>
</organism>
<dbReference type="InterPro" id="IPR045186">
    <property type="entry name" value="Indole-3-glycerol_P_synth"/>
</dbReference>
<dbReference type="UniPathway" id="UPA00035">
    <property type="reaction ID" value="UER00043"/>
</dbReference>
<dbReference type="InterPro" id="IPR011060">
    <property type="entry name" value="RibuloseP-bd_barrel"/>
</dbReference>
<dbReference type="GO" id="GO:0000162">
    <property type="term" value="P:L-tryptophan biosynthetic process"/>
    <property type="evidence" value="ECO:0007669"/>
    <property type="project" value="UniProtKB-UniRule"/>
</dbReference>
<comment type="catalytic activity">
    <reaction evidence="1 11">
        <text>1-(2-carboxyphenylamino)-1-deoxy-D-ribulose 5-phosphate + H(+) = (1S,2R)-1-C-(indol-3-yl)glycerol 3-phosphate + CO2 + H2O</text>
        <dbReference type="Rhea" id="RHEA:23476"/>
        <dbReference type="ChEBI" id="CHEBI:15377"/>
        <dbReference type="ChEBI" id="CHEBI:15378"/>
        <dbReference type="ChEBI" id="CHEBI:16526"/>
        <dbReference type="ChEBI" id="CHEBI:58613"/>
        <dbReference type="ChEBI" id="CHEBI:58866"/>
        <dbReference type="EC" id="4.1.1.48"/>
    </reaction>
</comment>
<reference evidence="13 14" key="1">
    <citation type="submission" date="2018-05" db="EMBL/GenBank/DDBJ databases">
        <title>Draft genome of Methanospirillum lacunae Ki8-1.</title>
        <authorList>
            <person name="Dueholm M.S."/>
            <person name="Nielsen P.H."/>
            <person name="Bakmann L.F."/>
            <person name="Otzen D.E."/>
        </authorList>
    </citation>
    <scope>NUCLEOTIDE SEQUENCE [LARGE SCALE GENOMIC DNA]</scope>
    <source>
        <strain evidence="13 14">Ki8-1</strain>
    </source>
</reference>